<dbReference type="RefSeq" id="WP_173161295.1">
    <property type="nucleotide sequence ID" value="NZ_AP022871.1"/>
</dbReference>
<accession>A0A6F8YTJ1</accession>
<keyword evidence="2" id="KW-1185">Reference proteome</keyword>
<evidence type="ECO:0000313" key="2">
    <source>
        <dbReference type="Proteomes" id="UP000503011"/>
    </source>
</evidence>
<dbReference type="EMBL" id="AP022871">
    <property type="protein sequence ID" value="BCB89432.1"/>
    <property type="molecule type" value="Genomic_DNA"/>
</dbReference>
<organism evidence="1 2">
    <name type="scientific">Phytohabitans suffuscus</name>
    <dbReference type="NCBI Taxonomy" id="624315"/>
    <lineage>
        <taxon>Bacteria</taxon>
        <taxon>Bacillati</taxon>
        <taxon>Actinomycetota</taxon>
        <taxon>Actinomycetes</taxon>
        <taxon>Micromonosporales</taxon>
        <taxon>Micromonosporaceae</taxon>
    </lineage>
</organism>
<protein>
    <submittedName>
        <fullName evidence="1">Uncharacterized protein</fullName>
    </submittedName>
</protein>
<evidence type="ECO:0000313" key="1">
    <source>
        <dbReference type="EMBL" id="BCB89432.1"/>
    </source>
</evidence>
<reference evidence="1 2" key="2">
    <citation type="submission" date="2020-03" db="EMBL/GenBank/DDBJ databases">
        <authorList>
            <person name="Ichikawa N."/>
            <person name="Kimura A."/>
            <person name="Kitahashi Y."/>
            <person name="Uohara A."/>
        </authorList>
    </citation>
    <scope>NUCLEOTIDE SEQUENCE [LARGE SCALE GENOMIC DNA]</scope>
    <source>
        <strain evidence="1 2">NBRC 105367</strain>
    </source>
</reference>
<dbReference type="Proteomes" id="UP000503011">
    <property type="component" value="Chromosome"/>
</dbReference>
<name>A0A6F8YTJ1_9ACTN</name>
<dbReference type="KEGG" id="psuu:Psuf_067450"/>
<gene>
    <name evidence="1" type="ORF">Psuf_067450</name>
</gene>
<dbReference type="AlphaFoldDB" id="A0A6F8YTJ1"/>
<sequence length="44" mass="4462">MGDDGSRLARGARIRREVLGDAHVKGAVREESTVDGAPVGTAAG</sequence>
<reference evidence="1 2" key="1">
    <citation type="submission" date="2020-03" db="EMBL/GenBank/DDBJ databases">
        <title>Whole genome shotgun sequence of Phytohabitans suffuscus NBRC 105367.</title>
        <authorList>
            <person name="Komaki H."/>
            <person name="Tamura T."/>
        </authorList>
    </citation>
    <scope>NUCLEOTIDE SEQUENCE [LARGE SCALE GENOMIC DNA]</scope>
    <source>
        <strain evidence="1 2">NBRC 105367</strain>
    </source>
</reference>
<proteinExistence type="predicted"/>